<proteinExistence type="predicted"/>
<evidence type="ECO:0000256" key="1">
    <source>
        <dbReference type="SAM" id="SignalP"/>
    </source>
</evidence>
<dbReference type="KEGG" id="pyo:PY17X_1120500"/>
<evidence type="ECO:0008006" key="6">
    <source>
        <dbReference type="Google" id="ProtNLM"/>
    </source>
</evidence>
<dbReference type="Proteomes" id="UP000072874">
    <property type="component" value="Chromosome 11"/>
</dbReference>
<dbReference type="VEuPathDB" id="PlasmoDB:PY03243"/>
<dbReference type="EMBL" id="LM993665">
    <property type="protein sequence ID" value="VTZ79481.1"/>
    <property type="molecule type" value="Genomic_DNA"/>
</dbReference>
<dbReference type="Proteomes" id="UP000072904">
    <property type="component" value="Chromosome 11"/>
</dbReference>
<feature type="chain" id="PRO_5014502170" description="Fam-b protein" evidence="1">
    <location>
        <begin position="19"/>
        <end position="271"/>
    </location>
</feature>
<dbReference type="VEuPathDB" id="PlasmoDB:PY17X_1120500"/>
<dbReference type="EMBL" id="LK934639">
    <property type="protein sequence ID" value="CDU18896.1"/>
    <property type="molecule type" value="Genomic_DNA"/>
</dbReference>
<evidence type="ECO:0000313" key="5">
    <source>
        <dbReference type="Proteomes" id="UP000072904"/>
    </source>
</evidence>
<dbReference type="OrthoDB" id="370114at2759"/>
<reference evidence="2" key="2">
    <citation type="submission" date="2014-05" db="EMBL/GenBank/DDBJ databases">
        <authorList>
            <person name="Aslett A.Martin."/>
            <person name="De Silva Nishadi"/>
        </authorList>
    </citation>
    <scope>NUCLEOTIDE SEQUENCE</scope>
    <source>
        <strain evidence="2">YM</strain>
    </source>
</reference>
<reference evidence="4 5" key="1">
    <citation type="journal article" date="2014" name="BMC Biol.">
        <title>A comprehensive evaluation of rodent malaria parasite genomes and gene expression.</title>
        <authorList>
            <person name="Otto T.D."/>
            <person name="Bohme U."/>
            <person name="Jackson A.P."/>
            <person name="Hunt M."/>
            <person name="Franke-Fayard B."/>
            <person name="Hoeijmakers W.A."/>
            <person name="Religa A.A."/>
            <person name="Robertson L."/>
            <person name="Sanders M."/>
            <person name="Ogun S.A."/>
            <person name="Cunningham D."/>
            <person name="Erhart A."/>
            <person name="Billker O."/>
            <person name="Khan S.M."/>
            <person name="Stunnenberg H.G."/>
            <person name="Langhorne J."/>
            <person name="Holder A.A."/>
            <person name="Waters A.P."/>
            <person name="Newbold C.I."/>
            <person name="Pain A."/>
            <person name="Berriman M."/>
            <person name="Janse C.J."/>
        </authorList>
    </citation>
    <scope>NUCLEOTIDE SEQUENCE [LARGE SCALE GENOMIC DNA]</scope>
    <source>
        <strain evidence="3 4">17X</strain>
        <strain evidence="2 5">YM</strain>
    </source>
</reference>
<evidence type="ECO:0000313" key="3">
    <source>
        <dbReference type="EMBL" id="VTZ79481.1"/>
    </source>
</evidence>
<reference evidence="3" key="3">
    <citation type="submission" date="2014-05" db="EMBL/GenBank/DDBJ databases">
        <authorList>
            <person name="Aslett M.A."/>
            <person name="De Silva N."/>
        </authorList>
    </citation>
    <scope>NUCLEOTIDE SEQUENCE</scope>
    <source>
        <strain evidence="3">17X</strain>
    </source>
</reference>
<dbReference type="VEuPathDB" id="PlasmoDB:PYYM_1121400"/>
<evidence type="ECO:0000313" key="4">
    <source>
        <dbReference type="Proteomes" id="UP000072874"/>
    </source>
</evidence>
<dbReference type="GeneID" id="3830460"/>
<keyword evidence="1" id="KW-0732">Signal</keyword>
<gene>
    <name evidence="3" type="ORF">PY17X_1120500</name>
    <name evidence="2" type="ORF">PYYM_1121400</name>
</gene>
<evidence type="ECO:0000313" key="2">
    <source>
        <dbReference type="EMBL" id="CDU18896.1"/>
    </source>
</evidence>
<reference evidence="3" key="4">
    <citation type="submission" date="2019-05" db="EMBL/GenBank/DDBJ databases">
        <authorList>
            <consortium name="Pathogen Informatics"/>
        </authorList>
    </citation>
    <scope>NUCLEOTIDE SEQUENCE</scope>
    <source>
        <strain evidence="3">17X</strain>
    </source>
</reference>
<sequence>MKVVGLYIFYLVPFFVISSELNDYEKIKNIVNEANECSEKDVEFMNNYVNKMYWVWTNNFFRYLKLKAYIYENDIIYDKIIKMENIIQLLTDNFIMYKNKEEFIRTALTILSNEKHLKNVINTYVPRNKIKFFQDLSEDEIIKLFIDEKNNVINSFKNIKKIEEFRDVANSKYYYHKKLLENKREQTVDDTIVPEKKENQNDEINNNGNNKQAKNVIIFYMSDILPVKSMSFDFYDKNKWSTYFYFNNDEERIAIENDSGNNFSNKNSVIV</sequence>
<name>A0A078K930_PLAYE</name>
<dbReference type="AlphaFoldDB" id="A0A078K930"/>
<dbReference type="OMA" id="KYYYHKK"/>
<dbReference type="VEuPathDB" id="PlasmoDB:Py17XNL_001105607"/>
<accession>A0A078K930</accession>
<feature type="signal peptide" evidence="1">
    <location>
        <begin position="1"/>
        <end position="18"/>
    </location>
</feature>
<dbReference type="RefSeq" id="XP_731235.2">
    <property type="nucleotide sequence ID" value="XM_726142.2"/>
</dbReference>
<organism evidence="3 4">
    <name type="scientific">Plasmodium yoelii</name>
    <dbReference type="NCBI Taxonomy" id="5861"/>
    <lineage>
        <taxon>Eukaryota</taxon>
        <taxon>Sar</taxon>
        <taxon>Alveolata</taxon>
        <taxon>Apicomplexa</taxon>
        <taxon>Aconoidasida</taxon>
        <taxon>Haemosporida</taxon>
        <taxon>Plasmodiidae</taxon>
        <taxon>Plasmodium</taxon>
        <taxon>Plasmodium (Vinckeia)</taxon>
    </lineage>
</organism>
<protein>
    <recommendedName>
        <fullName evidence="6">Fam-b protein</fullName>
    </recommendedName>
</protein>